<dbReference type="Proteomes" id="UP000277204">
    <property type="component" value="Unassembled WGS sequence"/>
</dbReference>
<dbReference type="EMBL" id="UZAI01017761">
    <property type="protein sequence ID" value="VDP29199.1"/>
    <property type="molecule type" value="Genomic_DNA"/>
</dbReference>
<evidence type="ECO:0000313" key="2">
    <source>
        <dbReference type="Proteomes" id="UP000277204"/>
    </source>
</evidence>
<evidence type="ECO:0000313" key="1">
    <source>
        <dbReference type="EMBL" id="VDP29199.1"/>
    </source>
</evidence>
<protein>
    <recommendedName>
        <fullName evidence="3">Reverse transcriptase domain-containing protein</fullName>
    </recommendedName>
</protein>
<name>A0A3P8G2C2_9TREM</name>
<proteinExistence type="predicted"/>
<evidence type="ECO:0008006" key="3">
    <source>
        <dbReference type="Google" id="ProtNLM"/>
    </source>
</evidence>
<reference evidence="1 2" key="1">
    <citation type="submission" date="2018-11" db="EMBL/GenBank/DDBJ databases">
        <authorList>
            <consortium name="Pathogen Informatics"/>
        </authorList>
    </citation>
    <scope>NUCLEOTIDE SEQUENCE [LARGE SCALE GENOMIC DNA]</scope>
    <source>
        <strain evidence="1 2">Zambia</strain>
    </source>
</reference>
<gene>
    <name evidence="1" type="ORF">SMRZ_LOCUS18792</name>
</gene>
<keyword evidence="2" id="KW-1185">Reference proteome</keyword>
<organism evidence="1 2">
    <name type="scientific">Schistosoma margrebowiei</name>
    <dbReference type="NCBI Taxonomy" id="48269"/>
    <lineage>
        <taxon>Eukaryota</taxon>
        <taxon>Metazoa</taxon>
        <taxon>Spiralia</taxon>
        <taxon>Lophotrochozoa</taxon>
        <taxon>Platyhelminthes</taxon>
        <taxon>Trematoda</taxon>
        <taxon>Digenea</taxon>
        <taxon>Strigeidida</taxon>
        <taxon>Schistosomatoidea</taxon>
        <taxon>Schistosomatidae</taxon>
        <taxon>Schistosoma</taxon>
    </lineage>
</organism>
<accession>A0A3P8G2C2</accession>
<sequence length="66" mass="7776">MLNRMKDAVDVQLQYQQAGFHKDLSCTDQILTLRIIVEQSVKWNSLLYINFIDYEKALDSVNKRTL</sequence>
<dbReference type="AlphaFoldDB" id="A0A3P8G2C2"/>